<dbReference type="AlphaFoldDB" id="A0A3L8SWV6"/>
<dbReference type="Pfam" id="PF05700">
    <property type="entry name" value="BCAS2"/>
    <property type="match status" value="1"/>
</dbReference>
<sequence length="101" mass="11359">MAGVCEQFMAQLDHQAVCIENLERMSQHGCNVWTLYNEPLGAAVGRSTGIRNHSKGHSALKLQDTHLPGTQSWLPLLLIPLKRFPLNFKGNWISYLAFVLE</sequence>
<dbReference type="GO" id="GO:0006397">
    <property type="term" value="P:mRNA processing"/>
    <property type="evidence" value="ECO:0007669"/>
    <property type="project" value="UniProtKB-KW"/>
</dbReference>
<evidence type="ECO:0000256" key="3">
    <source>
        <dbReference type="ARBA" id="ARBA00022728"/>
    </source>
</evidence>
<dbReference type="InterPro" id="IPR008409">
    <property type="entry name" value="SPF27"/>
</dbReference>
<dbReference type="GO" id="GO:0005681">
    <property type="term" value="C:spliceosomal complex"/>
    <property type="evidence" value="ECO:0007669"/>
    <property type="project" value="UniProtKB-KW"/>
</dbReference>
<keyword evidence="4" id="KW-0508">mRNA splicing</keyword>
<dbReference type="Proteomes" id="UP000276834">
    <property type="component" value="Unassembled WGS sequence"/>
</dbReference>
<gene>
    <name evidence="6" type="ORF">DV515_00002455</name>
</gene>
<evidence type="ECO:0000256" key="2">
    <source>
        <dbReference type="ARBA" id="ARBA00022664"/>
    </source>
</evidence>
<feature type="non-terminal residue" evidence="6">
    <location>
        <position position="101"/>
    </location>
</feature>
<dbReference type="GO" id="GO:0008380">
    <property type="term" value="P:RNA splicing"/>
    <property type="evidence" value="ECO:0007669"/>
    <property type="project" value="UniProtKB-KW"/>
</dbReference>
<comment type="caution">
    <text evidence="6">The sequence shown here is derived from an EMBL/GenBank/DDBJ whole genome shotgun (WGS) entry which is preliminary data.</text>
</comment>
<dbReference type="OrthoDB" id="205794at2759"/>
<evidence type="ECO:0000313" key="7">
    <source>
        <dbReference type="Proteomes" id="UP000276834"/>
    </source>
</evidence>
<dbReference type="EMBL" id="QUSF01000004">
    <property type="protein sequence ID" value="RLW10497.1"/>
    <property type="molecule type" value="Genomic_DNA"/>
</dbReference>
<evidence type="ECO:0000256" key="5">
    <source>
        <dbReference type="ARBA" id="ARBA00023242"/>
    </source>
</evidence>
<evidence type="ECO:0000256" key="4">
    <source>
        <dbReference type="ARBA" id="ARBA00023187"/>
    </source>
</evidence>
<name>A0A3L8SWV6_CHLGU</name>
<keyword evidence="7" id="KW-1185">Reference proteome</keyword>
<keyword evidence="3" id="KW-0747">Spliceosome</keyword>
<evidence type="ECO:0000256" key="1">
    <source>
        <dbReference type="ARBA" id="ARBA00004123"/>
    </source>
</evidence>
<organism evidence="6 7">
    <name type="scientific">Chloebia gouldiae</name>
    <name type="common">Gouldian finch</name>
    <name type="synonym">Erythrura gouldiae</name>
    <dbReference type="NCBI Taxonomy" id="44316"/>
    <lineage>
        <taxon>Eukaryota</taxon>
        <taxon>Metazoa</taxon>
        <taxon>Chordata</taxon>
        <taxon>Craniata</taxon>
        <taxon>Vertebrata</taxon>
        <taxon>Euteleostomi</taxon>
        <taxon>Archelosauria</taxon>
        <taxon>Archosauria</taxon>
        <taxon>Dinosauria</taxon>
        <taxon>Saurischia</taxon>
        <taxon>Theropoda</taxon>
        <taxon>Coelurosauria</taxon>
        <taxon>Aves</taxon>
        <taxon>Neognathae</taxon>
        <taxon>Neoaves</taxon>
        <taxon>Telluraves</taxon>
        <taxon>Australaves</taxon>
        <taxon>Passeriformes</taxon>
        <taxon>Passeroidea</taxon>
        <taxon>Passeridae</taxon>
        <taxon>Chloebia</taxon>
    </lineage>
</organism>
<accession>A0A3L8SWV6</accession>
<proteinExistence type="predicted"/>
<keyword evidence="5" id="KW-0539">Nucleus</keyword>
<evidence type="ECO:0000313" key="6">
    <source>
        <dbReference type="EMBL" id="RLW10497.1"/>
    </source>
</evidence>
<protein>
    <submittedName>
        <fullName evidence="6">Uncharacterized protein</fullName>
    </submittedName>
</protein>
<comment type="subcellular location">
    <subcellularLocation>
        <location evidence="1">Nucleus</location>
    </subcellularLocation>
</comment>
<keyword evidence="2" id="KW-0507">mRNA processing</keyword>
<reference evidence="6 7" key="1">
    <citation type="journal article" date="2018" name="Proc. R. Soc. B">
        <title>A non-coding region near Follistatin controls head colour polymorphism in the Gouldian finch.</title>
        <authorList>
            <person name="Toomey M.B."/>
            <person name="Marques C.I."/>
            <person name="Andrade P."/>
            <person name="Araujo P.M."/>
            <person name="Sabatino S."/>
            <person name="Gazda M.A."/>
            <person name="Afonso S."/>
            <person name="Lopes R.J."/>
            <person name="Corbo J.C."/>
            <person name="Carneiro M."/>
        </authorList>
    </citation>
    <scope>NUCLEOTIDE SEQUENCE [LARGE SCALE GENOMIC DNA]</scope>
    <source>
        <strain evidence="6">Red01</strain>
        <tissue evidence="6">Muscle</tissue>
    </source>
</reference>